<gene>
    <name evidence="1" type="ORF">B2J93_3141</name>
</gene>
<dbReference type="OrthoDB" id="9984024at2759"/>
<dbReference type="STRING" id="503106.A0A218Z4A4"/>
<dbReference type="InterPro" id="IPR005198">
    <property type="entry name" value="Glyco_hydro_76"/>
</dbReference>
<organism evidence="1 2">
    <name type="scientific">Diplocarpon coronariae</name>
    <dbReference type="NCBI Taxonomy" id="2795749"/>
    <lineage>
        <taxon>Eukaryota</taxon>
        <taxon>Fungi</taxon>
        <taxon>Dikarya</taxon>
        <taxon>Ascomycota</taxon>
        <taxon>Pezizomycotina</taxon>
        <taxon>Leotiomycetes</taxon>
        <taxon>Helotiales</taxon>
        <taxon>Drepanopezizaceae</taxon>
        <taxon>Diplocarpon</taxon>
    </lineage>
</organism>
<dbReference type="Pfam" id="PF03663">
    <property type="entry name" value="Glyco_hydro_76"/>
    <property type="match status" value="1"/>
</dbReference>
<evidence type="ECO:0000313" key="1">
    <source>
        <dbReference type="EMBL" id="OWP02353.1"/>
    </source>
</evidence>
<proteinExistence type="predicted"/>
<dbReference type="PANTHER" id="PTHR47791">
    <property type="entry name" value="MEIOTICALLY UP-REGULATED GENE 191 PROTEIN"/>
    <property type="match status" value="1"/>
</dbReference>
<dbReference type="InterPro" id="IPR053169">
    <property type="entry name" value="MUG_Protein"/>
</dbReference>
<dbReference type="GO" id="GO:0005975">
    <property type="term" value="P:carbohydrate metabolic process"/>
    <property type="evidence" value="ECO:0007669"/>
    <property type="project" value="InterPro"/>
</dbReference>
<dbReference type="AlphaFoldDB" id="A0A218Z4A4"/>
<sequence length="457" mass="51775">MRSFISSIRNKAEEYATQQLLGQSRRPLTITHSAADLAANTYVYFHSFKHNQFEAKTKSESTLGANDHFVHELFALFRGRMCGHFFKNQTPEVIMALLADREKDHKRDKSGQTRANLLEGYVVWPVIIMVHAMSEILPTRTTAEAISCLQAYWNPYRQGFCAWKMFPGNEDIYYDDNAHAAQALVSAYESSHNRAYLEQAKSILTHLIIPSAQRDGGVPWHTNNQNCRNACSTGPAAVAALRISAIERDDRLVAFAGRALKWLISTLRDPQDGLIWDSLTFEENGTPNINKMKWTYNTGFAIHGFVLLYESSNNPEDLKTAVSLAEAALNPENPMFDHTIPTPTERMYSDSSFFLHHLVDGYRVLTKHALSNRLKHEICRIAAFGREFMFDQSDGLYYRGSCPYSISEESRAKFNQEYGLNKELTVNGQERDEQGNLCKTLIGCAAWARILHAAENV</sequence>
<protein>
    <recommendedName>
        <fullName evidence="3">Glycoside hydrolase family 76 protein</fullName>
    </recommendedName>
</protein>
<keyword evidence="2" id="KW-1185">Reference proteome</keyword>
<dbReference type="InParanoid" id="A0A218Z4A4"/>
<accession>A0A218Z4A4</accession>
<dbReference type="InterPro" id="IPR008928">
    <property type="entry name" value="6-hairpin_glycosidase_sf"/>
</dbReference>
<reference evidence="1 2" key="1">
    <citation type="submission" date="2017-04" db="EMBL/GenBank/DDBJ databases">
        <title>Draft genome sequence of Marssonina coronaria NL1: causal agent of apple blotch.</title>
        <authorList>
            <person name="Cheng Q."/>
        </authorList>
    </citation>
    <scope>NUCLEOTIDE SEQUENCE [LARGE SCALE GENOMIC DNA]</scope>
    <source>
        <strain evidence="1 2">NL1</strain>
    </source>
</reference>
<dbReference type="PANTHER" id="PTHR47791:SF3">
    <property type="entry name" value="MEIOTICALLY UP-REGULATED GENE 191 PROTEIN"/>
    <property type="match status" value="1"/>
</dbReference>
<dbReference type="Proteomes" id="UP000242519">
    <property type="component" value="Unassembled WGS sequence"/>
</dbReference>
<dbReference type="SUPFAM" id="SSF48208">
    <property type="entry name" value="Six-hairpin glycosidases"/>
    <property type="match status" value="1"/>
</dbReference>
<comment type="caution">
    <text evidence="1">The sequence shown here is derived from an EMBL/GenBank/DDBJ whole genome shotgun (WGS) entry which is preliminary data.</text>
</comment>
<evidence type="ECO:0008006" key="3">
    <source>
        <dbReference type="Google" id="ProtNLM"/>
    </source>
</evidence>
<dbReference type="EMBL" id="MZNU01000236">
    <property type="protein sequence ID" value="OWP02353.1"/>
    <property type="molecule type" value="Genomic_DNA"/>
</dbReference>
<name>A0A218Z4A4_9HELO</name>
<evidence type="ECO:0000313" key="2">
    <source>
        <dbReference type="Proteomes" id="UP000242519"/>
    </source>
</evidence>
<dbReference type="Gene3D" id="1.50.10.20">
    <property type="match status" value="1"/>
</dbReference>